<dbReference type="PANTHER" id="PTHR33744:SF16">
    <property type="entry name" value="CARBOHYDRATE DIACID REGULATOR"/>
    <property type="match status" value="1"/>
</dbReference>
<proteinExistence type="inferred from homology"/>
<protein>
    <recommendedName>
        <fullName evidence="7">Carbohydrate diacid regulator</fullName>
    </recommendedName>
</protein>
<organism evidence="5 6">
    <name type="scientific">[Clostridium] citroniae WAL-19142</name>
    <dbReference type="NCBI Taxonomy" id="742734"/>
    <lineage>
        <taxon>Bacteria</taxon>
        <taxon>Bacillati</taxon>
        <taxon>Bacillota</taxon>
        <taxon>Clostridia</taxon>
        <taxon>Lachnospirales</taxon>
        <taxon>Lachnospiraceae</taxon>
        <taxon>Enterocloster</taxon>
    </lineage>
</organism>
<dbReference type="Gene3D" id="1.10.10.2840">
    <property type="entry name" value="PucR C-terminal helix-turn-helix domain"/>
    <property type="match status" value="1"/>
</dbReference>
<dbReference type="Proteomes" id="UP000037392">
    <property type="component" value="Unassembled WGS sequence"/>
</dbReference>
<evidence type="ECO:0000313" key="5">
    <source>
        <dbReference type="EMBL" id="KMW22285.1"/>
    </source>
</evidence>
<dbReference type="Pfam" id="PF05651">
    <property type="entry name" value="Diacid_rec"/>
    <property type="match status" value="1"/>
</dbReference>
<name>A0A0J9F212_9FIRM</name>
<sequence length="398" mass="44663">MEQYELEMESGLKLSRQGAQSVVEEVGAIVGQNINMMDRRGYVIASTDETRIGSLHEGAGRVIEEHLTELYVEEEHATATSRPGLNLPINHGGRIVGVIGITGLYSEVVGYGQVVKKMVEILIRENAEQDERRMGQRVLNRFLEDWVIGSGLMQPKILEERGFALGIDIAVPRRVMVASARELEEYASTAAGQKLLEQVEQESASLAGRGSLVLRSGGRQVILVKKCSDCQMEQLAGRIRTAVLKKFNIRMVVGIDGRAEDIHVAYGQANKAWRSAGMAKQDILTYDSVTLELFTEDLGDGVKAEYIHKLFKKCSYEELCRWMGLLEAYFESEGSLHAASQTLHIHKNTLTYKLKRLKELTGYDVRLVSQATVFYMAMLFFRDIKDEMEEICSVEYII</sequence>
<dbReference type="AlphaFoldDB" id="A0A0J9F212"/>
<dbReference type="InterPro" id="IPR042070">
    <property type="entry name" value="PucR_C-HTH_sf"/>
</dbReference>
<evidence type="ECO:0000313" key="6">
    <source>
        <dbReference type="Proteomes" id="UP000037392"/>
    </source>
</evidence>
<evidence type="ECO:0000259" key="2">
    <source>
        <dbReference type="Pfam" id="PF05651"/>
    </source>
</evidence>
<evidence type="ECO:0008006" key="7">
    <source>
        <dbReference type="Google" id="ProtNLM"/>
    </source>
</evidence>
<dbReference type="InterPro" id="IPR051448">
    <property type="entry name" value="CdaR-like_regulators"/>
</dbReference>
<dbReference type="InterPro" id="IPR025736">
    <property type="entry name" value="PucR_C-HTH_dom"/>
</dbReference>
<dbReference type="RefSeq" id="WP_048929537.1">
    <property type="nucleotide sequence ID" value="NZ_KQ235876.1"/>
</dbReference>
<dbReference type="GeneID" id="93164597"/>
<feature type="domain" description="CdaR GGDEF-like" evidence="4">
    <location>
        <begin position="157"/>
        <end position="274"/>
    </location>
</feature>
<gene>
    <name evidence="5" type="ORF">HMPREF9470_01514</name>
</gene>
<dbReference type="PATRIC" id="fig|742734.4.peg.1617"/>
<dbReference type="EMBL" id="ADLK01000011">
    <property type="protein sequence ID" value="KMW22285.1"/>
    <property type="molecule type" value="Genomic_DNA"/>
</dbReference>
<evidence type="ECO:0000259" key="3">
    <source>
        <dbReference type="Pfam" id="PF13556"/>
    </source>
</evidence>
<dbReference type="InterPro" id="IPR041522">
    <property type="entry name" value="CdaR_GGDEF"/>
</dbReference>
<dbReference type="PANTHER" id="PTHR33744">
    <property type="entry name" value="CARBOHYDRATE DIACID REGULATOR"/>
    <property type="match status" value="1"/>
</dbReference>
<feature type="domain" description="Putative sugar diacid recognition" evidence="2">
    <location>
        <begin position="14"/>
        <end position="146"/>
    </location>
</feature>
<evidence type="ECO:0000259" key="4">
    <source>
        <dbReference type="Pfam" id="PF17853"/>
    </source>
</evidence>
<dbReference type="InterPro" id="IPR008599">
    <property type="entry name" value="Diacid_rec"/>
</dbReference>
<evidence type="ECO:0000256" key="1">
    <source>
        <dbReference type="ARBA" id="ARBA00006754"/>
    </source>
</evidence>
<dbReference type="Pfam" id="PF17853">
    <property type="entry name" value="GGDEF_2"/>
    <property type="match status" value="1"/>
</dbReference>
<reference evidence="5 6" key="1">
    <citation type="submission" date="2011-04" db="EMBL/GenBank/DDBJ databases">
        <title>The Genome Sequence of Clostridium citroniae WAL-19142.</title>
        <authorList>
            <consortium name="The Broad Institute Genome Sequencing Platform"/>
            <person name="Earl A."/>
            <person name="Ward D."/>
            <person name="Feldgarden M."/>
            <person name="Gevers D."/>
            <person name="Warren Y.A."/>
            <person name="Tyrrell K.L."/>
            <person name="Citron D.M."/>
            <person name="Goldstein E.J."/>
            <person name="Daigneault M."/>
            <person name="Allen-Vercoe E."/>
            <person name="Young S.K."/>
            <person name="Zeng Q."/>
            <person name="Gargeya S."/>
            <person name="Fitzgerald M."/>
            <person name="Haas B."/>
            <person name="Abouelleil A."/>
            <person name="Alvarado L."/>
            <person name="Arachchi H.M."/>
            <person name="Berlin A."/>
            <person name="Brown A."/>
            <person name="Chapman S.B."/>
            <person name="Chen Z."/>
            <person name="Dunbar C."/>
            <person name="Freedman E."/>
            <person name="Gearin G."/>
            <person name="Gellesch M."/>
            <person name="Goldberg J."/>
            <person name="Griggs A."/>
            <person name="Gujja S."/>
            <person name="Heilman E.R."/>
            <person name="Heiman D."/>
            <person name="Howarth C."/>
            <person name="Larson L."/>
            <person name="Lui A."/>
            <person name="MacDonald P.J."/>
            <person name="Mehta T."/>
            <person name="Montmayeur A."/>
            <person name="Murphy C."/>
            <person name="Neiman D."/>
            <person name="Pearson M."/>
            <person name="Priest M."/>
            <person name="Roberts A."/>
            <person name="Saif S."/>
            <person name="Shea T."/>
            <person name="Shenoy N."/>
            <person name="Sisk P."/>
            <person name="Stolte C."/>
            <person name="Sykes S."/>
            <person name="White J."/>
            <person name="Yandava C."/>
            <person name="Wortman J."/>
            <person name="Nusbaum C."/>
            <person name="Birren B."/>
        </authorList>
    </citation>
    <scope>NUCLEOTIDE SEQUENCE [LARGE SCALE GENOMIC DNA]</scope>
    <source>
        <strain evidence="5 6">WAL-19142</strain>
    </source>
</reference>
<comment type="similarity">
    <text evidence="1">Belongs to the CdaR family.</text>
</comment>
<comment type="caution">
    <text evidence="5">The sequence shown here is derived from an EMBL/GenBank/DDBJ whole genome shotgun (WGS) entry which is preliminary data.</text>
</comment>
<feature type="domain" description="PucR C-terminal helix-turn-helix" evidence="3">
    <location>
        <begin position="325"/>
        <end position="379"/>
    </location>
</feature>
<accession>A0A0J9F212</accession>
<dbReference type="Pfam" id="PF13556">
    <property type="entry name" value="HTH_30"/>
    <property type="match status" value="1"/>
</dbReference>